<evidence type="ECO:0000256" key="3">
    <source>
        <dbReference type="ARBA" id="ARBA00022591"/>
    </source>
</evidence>
<evidence type="ECO:0000256" key="10">
    <source>
        <dbReference type="ARBA" id="ARBA00048778"/>
    </source>
</evidence>
<name>A0ABQ9FW55_TEGGR</name>
<comment type="catalytic activity">
    <reaction evidence="11">
        <text>phosphoethanolamine + H2O = ethanolamine + phosphate</text>
        <dbReference type="Rhea" id="RHEA:16089"/>
        <dbReference type="ChEBI" id="CHEBI:15377"/>
        <dbReference type="ChEBI" id="CHEBI:43474"/>
        <dbReference type="ChEBI" id="CHEBI:57603"/>
        <dbReference type="ChEBI" id="CHEBI:58190"/>
    </reaction>
    <physiologicalReaction direction="left-to-right" evidence="11">
        <dbReference type="Rhea" id="RHEA:16090"/>
    </physiologicalReaction>
</comment>
<evidence type="ECO:0000256" key="5">
    <source>
        <dbReference type="ARBA" id="ARBA00036923"/>
    </source>
</evidence>
<dbReference type="PANTHER" id="PTHR11596">
    <property type="entry name" value="ALKALINE PHOSPHATASE"/>
    <property type="match status" value="1"/>
</dbReference>
<dbReference type="EC" id="3.1.3.1" evidence="2"/>
<dbReference type="SUPFAM" id="SSF53649">
    <property type="entry name" value="Alkaline phosphatase-like"/>
    <property type="match status" value="1"/>
</dbReference>
<evidence type="ECO:0000256" key="13">
    <source>
        <dbReference type="ARBA" id="ARBA00049526"/>
    </source>
</evidence>
<comment type="subcellular location">
    <subcellularLocation>
        <location evidence="6">Extracellular vesicle membrane</location>
        <topology evidence="6">Lipid-anchor</topology>
        <topology evidence="6">GPI-anchor</topology>
    </subcellularLocation>
</comment>
<evidence type="ECO:0000256" key="12">
    <source>
        <dbReference type="ARBA" id="ARBA00049444"/>
    </source>
</evidence>
<keyword evidence="15" id="KW-0732">Signal</keyword>
<accession>A0ABQ9FW55</accession>
<feature type="signal peptide" evidence="15">
    <location>
        <begin position="1"/>
        <end position="21"/>
    </location>
</feature>
<gene>
    <name evidence="16" type="ORF">KUTeg_001520</name>
</gene>
<dbReference type="Proteomes" id="UP001217089">
    <property type="component" value="Unassembled WGS sequence"/>
</dbReference>
<reference evidence="16 17" key="1">
    <citation type="submission" date="2022-12" db="EMBL/GenBank/DDBJ databases">
        <title>Chromosome-level genome of Tegillarca granosa.</title>
        <authorList>
            <person name="Kim J."/>
        </authorList>
    </citation>
    <scope>NUCLEOTIDE SEQUENCE [LARGE SCALE GENOMIC DNA]</scope>
    <source>
        <strain evidence="16">Teg-2019</strain>
        <tissue evidence="16">Adductor muscle</tissue>
    </source>
</reference>
<organism evidence="16 17">
    <name type="scientific">Tegillarca granosa</name>
    <name type="common">Malaysian cockle</name>
    <name type="synonym">Anadara granosa</name>
    <dbReference type="NCBI Taxonomy" id="220873"/>
    <lineage>
        <taxon>Eukaryota</taxon>
        <taxon>Metazoa</taxon>
        <taxon>Spiralia</taxon>
        <taxon>Lophotrochozoa</taxon>
        <taxon>Mollusca</taxon>
        <taxon>Bivalvia</taxon>
        <taxon>Autobranchia</taxon>
        <taxon>Pteriomorphia</taxon>
        <taxon>Arcoida</taxon>
        <taxon>Arcoidea</taxon>
        <taxon>Arcidae</taxon>
        <taxon>Tegillarca</taxon>
    </lineage>
</organism>
<evidence type="ECO:0000256" key="8">
    <source>
        <dbReference type="ARBA" id="ARBA00042603"/>
    </source>
</evidence>
<evidence type="ECO:0000313" key="17">
    <source>
        <dbReference type="Proteomes" id="UP001217089"/>
    </source>
</evidence>
<keyword evidence="17" id="KW-1185">Reference proteome</keyword>
<comment type="catalytic activity">
    <reaction evidence="4">
        <text>a phosphate monoester + H2O = an alcohol + phosphate</text>
        <dbReference type="Rhea" id="RHEA:15017"/>
        <dbReference type="ChEBI" id="CHEBI:15377"/>
        <dbReference type="ChEBI" id="CHEBI:30879"/>
        <dbReference type="ChEBI" id="CHEBI:43474"/>
        <dbReference type="ChEBI" id="CHEBI:67140"/>
        <dbReference type="EC" id="3.1.3.1"/>
    </reaction>
    <physiologicalReaction direction="left-to-right" evidence="4">
        <dbReference type="Rhea" id="RHEA:15018"/>
    </physiologicalReaction>
</comment>
<evidence type="ECO:0000256" key="14">
    <source>
        <dbReference type="RuleBase" id="RU003946"/>
    </source>
</evidence>
<evidence type="ECO:0000256" key="7">
    <source>
        <dbReference type="ARBA" id="ARBA00040525"/>
    </source>
</evidence>
<comment type="catalytic activity">
    <reaction evidence="10">
        <text>ATP + H2O = ADP + phosphate + H(+)</text>
        <dbReference type="Rhea" id="RHEA:13065"/>
        <dbReference type="ChEBI" id="CHEBI:15377"/>
        <dbReference type="ChEBI" id="CHEBI:15378"/>
        <dbReference type="ChEBI" id="CHEBI:30616"/>
        <dbReference type="ChEBI" id="CHEBI:43474"/>
        <dbReference type="ChEBI" id="CHEBI:456216"/>
    </reaction>
    <physiologicalReaction direction="left-to-right" evidence="10">
        <dbReference type="Rhea" id="RHEA:13066"/>
    </physiologicalReaction>
</comment>
<evidence type="ECO:0000256" key="4">
    <source>
        <dbReference type="ARBA" id="ARBA00036105"/>
    </source>
</evidence>
<dbReference type="SMART" id="SM00098">
    <property type="entry name" value="alkPPc"/>
    <property type="match status" value="1"/>
</dbReference>
<evidence type="ECO:0000256" key="11">
    <source>
        <dbReference type="ARBA" id="ARBA00048929"/>
    </source>
</evidence>
<evidence type="ECO:0000256" key="1">
    <source>
        <dbReference type="ARBA" id="ARBA00011738"/>
    </source>
</evidence>
<dbReference type="PRINTS" id="PR00113">
    <property type="entry name" value="ALKPHPHTASE"/>
</dbReference>
<evidence type="ECO:0000313" key="16">
    <source>
        <dbReference type="EMBL" id="KAJ8319933.1"/>
    </source>
</evidence>
<comment type="similarity">
    <text evidence="14">Belongs to the alkaline phosphatase family.</text>
</comment>
<comment type="catalytic activity">
    <reaction evidence="12">
        <text>pyridoxal 5'-phosphate + H2O = pyridoxal + phosphate</text>
        <dbReference type="Rhea" id="RHEA:20533"/>
        <dbReference type="ChEBI" id="CHEBI:15377"/>
        <dbReference type="ChEBI" id="CHEBI:17310"/>
        <dbReference type="ChEBI" id="CHEBI:43474"/>
        <dbReference type="ChEBI" id="CHEBI:597326"/>
    </reaction>
    <physiologicalReaction direction="left-to-right" evidence="12">
        <dbReference type="Rhea" id="RHEA:20534"/>
    </physiologicalReaction>
</comment>
<evidence type="ECO:0000256" key="9">
    <source>
        <dbReference type="ARBA" id="ARBA00048097"/>
    </source>
</evidence>
<protein>
    <recommendedName>
        <fullName evidence="7">Alkaline phosphatase, tissue-nonspecific isozyme</fullName>
        <ecNumber evidence="2">3.1.3.1</ecNumber>
    </recommendedName>
    <alternativeName>
        <fullName evidence="8">Phosphoamidase</fullName>
    </alternativeName>
</protein>
<dbReference type="PANTHER" id="PTHR11596:SF74">
    <property type="entry name" value="ALKALINE PHOSPHATASE, TISSUE-NONSPECIFIC ISOZYME"/>
    <property type="match status" value="1"/>
</dbReference>
<dbReference type="EMBL" id="JARBDR010000141">
    <property type="protein sequence ID" value="KAJ8319933.1"/>
    <property type="molecule type" value="Genomic_DNA"/>
</dbReference>
<comment type="catalytic activity">
    <reaction evidence="5">
        <text>AMP + H2O = adenosine + phosphate</text>
        <dbReference type="Rhea" id="RHEA:29375"/>
        <dbReference type="ChEBI" id="CHEBI:15377"/>
        <dbReference type="ChEBI" id="CHEBI:16335"/>
        <dbReference type="ChEBI" id="CHEBI:43474"/>
        <dbReference type="ChEBI" id="CHEBI:456215"/>
    </reaction>
    <physiologicalReaction direction="left-to-right" evidence="5">
        <dbReference type="Rhea" id="RHEA:29376"/>
    </physiologicalReaction>
</comment>
<dbReference type="Pfam" id="PF00245">
    <property type="entry name" value="Alk_phosphatase"/>
    <property type="match status" value="1"/>
</dbReference>
<feature type="chain" id="PRO_5047325507" description="Alkaline phosphatase, tissue-nonspecific isozyme" evidence="15">
    <location>
        <begin position="22"/>
        <end position="525"/>
    </location>
</feature>
<dbReference type="InterPro" id="IPR017850">
    <property type="entry name" value="Alkaline_phosphatase_core_sf"/>
</dbReference>
<comment type="catalytic activity">
    <reaction evidence="13">
        <text>ADP + H2O = AMP + phosphate + H(+)</text>
        <dbReference type="Rhea" id="RHEA:61436"/>
        <dbReference type="ChEBI" id="CHEBI:15377"/>
        <dbReference type="ChEBI" id="CHEBI:15378"/>
        <dbReference type="ChEBI" id="CHEBI:43474"/>
        <dbReference type="ChEBI" id="CHEBI:456215"/>
        <dbReference type="ChEBI" id="CHEBI:456216"/>
    </reaction>
    <physiologicalReaction direction="left-to-right" evidence="13">
        <dbReference type="Rhea" id="RHEA:61437"/>
    </physiologicalReaction>
</comment>
<comment type="catalytic activity">
    <reaction evidence="9">
        <text>diphosphate + H2O = 2 phosphate + H(+)</text>
        <dbReference type="Rhea" id="RHEA:24576"/>
        <dbReference type="ChEBI" id="CHEBI:15377"/>
        <dbReference type="ChEBI" id="CHEBI:15378"/>
        <dbReference type="ChEBI" id="CHEBI:33019"/>
        <dbReference type="ChEBI" id="CHEBI:43474"/>
    </reaction>
    <physiologicalReaction direction="left-to-right" evidence="9">
        <dbReference type="Rhea" id="RHEA:24577"/>
    </physiologicalReaction>
</comment>
<comment type="subunit">
    <text evidence="1">Homodimer.</text>
</comment>
<dbReference type="CDD" id="cd16012">
    <property type="entry name" value="ALP"/>
    <property type="match status" value="1"/>
</dbReference>
<dbReference type="Gene3D" id="3.40.720.10">
    <property type="entry name" value="Alkaline Phosphatase, subunit A"/>
    <property type="match status" value="1"/>
</dbReference>
<keyword evidence="3" id="KW-0091">Biomineralization</keyword>
<comment type="caution">
    <text evidence="16">The sequence shown here is derived from an EMBL/GenBank/DDBJ whole genome shotgun (WGS) entry which is preliminary data.</text>
</comment>
<sequence length="525" mass="58966">MDISKEILIFVTVLLYGKVLCQPAQVWIESAQEELKRLLSQKPNTNIAKNVILFLGDGMGMSTVTAARILKGQLQNNPGEETVFEFEKFPYVSLAKTYLIDRQTSDSAATATALLSGFKSKYYLVGLDGNGVYKDCSTVKKSKRDSIYRWSKKEGKSTGIVTTTRITHATPASAYAHTPHRDWEGDARMTNESVGCTDIAYQLIQDNDFIEVIFGGGRAFFLPNSTQDPETKKVHHWQRQDGLNLIEMWKLNKEEQNVRYKYVWNKKGFDSIDVNKDDFVLGLFNPSHMDYELERNKGPMGEPSLAEMTSKAIKILQKNDKGFFLMVEGGRIDHAHHDSLAKKALHETIAFEEAIKTAVDLTDERETLIVVTADHSHTFTMGGYPKRGNDILGVVNPIRAEDYPLDGKPFTTLMYSNGPGFSMSGERVNPHKEDTHDLNYVFHSGVPLESETHGGEDVAIYARGPMSHLLMGVREQHYVAHVMAYASCVGDNKDHCQQRSVNSVSVSSTSNRFMIFMIMIICLHL</sequence>
<proteinExistence type="inferred from homology"/>
<evidence type="ECO:0000256" key="2">
    <source>
        <dbReference type="ARBA" id="ARBA00012647"/>
    </source>
</evidence>
<evidence type="ECO:0000256" key="6">
    <source>
        <dbReference type="ARBA" id="ARBA00037828"/>
    </source>
</evidence>
<evidence type="ECO:0000256" key="15">
    <source>
        <dbReference type="SAM" id="SignalP"/>
    </source>
</evidence>
<dbReference type="InterPro" id="IPR001952">
    <property type="entry name" value="Alkaline_phosphatase"/>
</dbReference>